<evidence type="ECO:0000256" key="3">
    <source>
        <dbReference type="ARBA" id="ARBA00022448"/>
    </source>
</evidence>
<evidence type="ECO:0000256" key="1">
    <source>
        <dbReference type="ARBA" id="ARBA00004196"/>
    </source>
</evidence>
<dbReference type="PANTHER" id="PTHR30290">
    <property type="entry name" value="PERIPLASMIC BINDING COMPONENT OF ABC TRANSPORTER"/>
    <property type="match status" value="1"/>
</dbReference>
<dbReference type="GO" id="GO:0042597">
    <property type="term" value="C:periplasmic space"/>
    <property type="evidence" value="ECO:0007669"/>
    <property type="project" value="UniProtKB-ARBA"/>
</dbReference>
<comment type="caution">
    <text evidence="7">The sequence shown here is derived from an EMBL/GenBank/DDBJ whole genome shotgun (WGS) entry which is preliminary data.</text>
</comment>
<dbReference type="InterPro" id="IPR000914">
    <property type="entry name" value="SBP_5_dom"/>
</dbReference>
<evidence type="ECO:0000256" key="2">
    <source>
        <dbReference type="ARBA" id="ARBA00005695"/>
    </source>
</evidence>
<feature type="domain" description="Solute-binding protein family 5" evidence="6">
    <location>
        <begin position="79"/>
        <end position="466"/>
    </location>
</feature>
<dbReference type="Gene3D" id="3.90.76.10">
    <property type="entry name" value="Dipeptide-binding Protein, Domain 1"/>
    <property type="match status" value="1"/>
</dbReference>
<accession>A0A328VHR8</accession>
<evidence type="ECO:0000259" key="6">
    <source>
        <dbReference type="Pfam" id="PF00496"/>
    </source>
</evidence>
<gene>
    <name evidence="7" type="ORF">A4R35_06575</name>
</gene>
<evidence type="ECO:0000256" key="4">
    <source>
        <dbReference type="ARBA" id="ARBA00022729"/>
    </source>
</evidence>
<comment type="subcellular location">
    <subcellularLocation>
        <location evidence="1">Cell envelope</location>
    </subcellularLocation>
</comment>
<dbReference type="Pfam" id="PF00496">
    <property type="entry name" value="SBP_bac_5"/>
    <property type="match status" value="1"/>
</dbReference>
<feature type="signal peptide" evidence="5">
    <location>
        <begin position="1"/>
        <end position="17"/>
    </location>
</feature>
<reference evidence="7 8" key="1">
    <citation type="submission" date="2016-08" db="EMBL/GenBank/DDBJ databases">
        <title>Analysis of Carbohydrate Active Enzymes in Thermogemmatispora T81 Reveals Carbohydrate Degradation Ability.</title>
        <authorList>
            <person name="Tomazini A."/>
            <person name="Lal S."/>
            <person name="Stott M."/>
            <person name="Henrissat B."/>
            <person name="Polikarpov I."/>
            <person name="Sparling R."/>
            <person name="Levin D.B."/>
        </authorList>
    </citation>
    <scope>NUCLEOTIDE SEQUENCE [LARGE SCALE GENOMIC DNA]</scope>
    <source>
        <strain evidence="7 8">T81</strain>
    </source>
</reference>
<dbReference type="CDD" id="cd08504">
    <property type="entry name" value="PBP2_OppA"/>
    <property type="match status" value="1"/>
</dbReference>
<keyword evidence="3" id="KW-0813">Transport</keyword>
<dbReference type="Proteomes" id="UP000248706">
    <property type="component" value="Unassembled WGS sequence"/>
</dbReference>
<keyword evidence="4 5" id="KW-0732">Signal</keyword>
<dbReference type="InterPro" id="IPR039424">
    <property type="entry name" value="SBP_5"/>
</dbReference>
<evidence type="ECO:0000313" key="8">
    <source>
        <dbReference type="Proteomes" id="UP000248706"/>
    </source>
</evidence>
<dbReference type="PANTHER" id="PTHR30290:SF10">
    <property type="entry name" value="PERIPLASMIC OLIGOPEPTIDE-BINDING PROTEIN-RELATED"/>
    <property type="match status" value="1"/>
</dbReference>
<dbReference type="GO" id="GO:1904680">
    <property type="term" value="F:peptide transmembrane transporter activity"/>
    <property type="evidence" value="ECO:0007669"/>
    <property type="project" value="TreeGrafter"/>
</dbReference>
<evidence type="ECO:0000256" key="5">
    <source>
        <dbReference type="SAM" id="SignalP"/>
    </source>
</evidence>
<dbReference type="GO" id="GO:0030313">
    <property type="term" value="C:cell envelope"/>
    <property type="evidence" value="ECO:0007669"/>
    <property type="project" value="UniProtKB-SubCell"/>
</dbReference>
<dbReference type="Gene3D" id="3.40.190.10">
    <property type="entry name" value="Periplasmic binding protein-like II"/>
    <property type="match status" value="1"/>
</dbReference>
<dbReference type="SUPFAM" id="SSF53850">
    <property type="entry name" value="Periplasmic binding protein-like II"/>
    <property type="match status" value="1"/>
</dbReference>
<protein>
    <recommendedName>
        <fullName evidence="6">Solute-binding protein family 5 domain-containing protein</fullName>
    </recommendedName>
</protein>
<evidence type="ECO:0000313" key="7">
    <source>
        <dbReference type="EMBL" id="RAQ95193.1"/>
    </source>
</evidence>
<dbReference type="GO" id="GO:0043190">
    <property type="term" value="C:ATP-binding cassette (ABC) transporter complex"/>
    <property type="evidence" value="ECO:0007669"/>
    <property type="project" value="InterPro"/>
</dbReference>
<dbReference type="AlphaFoldDB" id="A0A328VHR8"/>
<organism evidence="7 8">
    <name type="scientific">Thermogemmatispora tikiterensis</name>
    <dbReference type="NCBI Taxonomy" id="1825093"/>
    <lineage>
        <taxon>Bacteria</taxon>
        <taxon>Bacillati</taxon>
        <taxon>Chloroflexota</taxon>
        <taxon>Ktedonobacteria</taxon>
        <taxon>Thermogemmatisporales</taxon>
        <taxon>Thermogemmatisporaceae</taxon>
        <taxon>Thermogemmatispora</taxon>
    </lineage>
</organism>
<dbReference type="InterPro" id="IPR030678">
    <property type="entry name" value="Peptide/Ni-bd"/>
</dbReference>
<comment type="similarity">
    <text evidence="2">Belongs to the bacterial solute-binding protein 5 family.</text>
</comment>
<dbReference type="EMBL" id="MCIF01000002">
    <property type="protein sequence ID" value="RAQ95193.1"/>
    <property type="molecule type" value="Genomic_DNA"/>
</dbReference>
<name>A0A328VHR8_9CHLR</name>
<feature type="chain" id="PRO_5016328100" description="Solute-binding protein family 5 domain-containing protein" evidence="5">
    <location>
        <begin position="18"/>
        <end position="562"/>
    </location>
</feature>
<keyword evidence="8" id="KW-1185">Reference proteome</keyword>
<proteinExistence type="inferred from homology"/>
<dbReference type="PIRSF" id="PIRSF002741">
    <property type="entry name" value="MppA"/>
    <property type="match status" value="1"/>
</dbReference>
<dbReference type="Gene3D" id="3.10.105.10">
    <property type="entry name" value="Dipeptide-binding Protein, Domain 3"/>
    <property type="match status" value="1"/>
</dbReference>
<sequence>MGLALTLFCLFVLLLTACGGGTQTTSQQKAPASKQVLVYPEAGVSDIATFDPGLSTDLYSIQAIDMVFTGLVQLDNNLTVQPQLAASWQTSADGLTWTFHLKPNLKFSDGTPLTSADVAYSIDRALQPAEHSTTAPIYLALIKDSDLLQKGKIKTIIGDSIQTPDPNTVVITIKKKAAYFLDALTYSCSYVVEKKLIDKYGKNWTDHLDEGGGAGPFKVQSYQHSKQIVFVPNPYYYGPKPQLQKVIFPFYQKIDTAYQAYRAGQVDIAGVPSSYVDQARKGNDFHLAPQLWINYYTMNYLVKPFDSINMRRAFALAINKDEIVHAVWKDIYIATNHIVPKGMPGYDPNLKGPDGTTSTAGNPTMAKQYLEAGLKDEGLTSVSQLPPITLTYPSGSADADREVAALAQMWQRVLGITVKVHAEDFNKLLDDIVAATNNPHGLQFWGIAWIADYPDPQDWLTLQFDAGVPNNNMNYGQNHSPDAAQQQATQKLMEQADAMPNGPARYQAYNQAEQQLVNDVAWLPMEQVQAPYVVKTYVHGFFYNPQQLIPPDYWSQIYITQH</sequence>
<dbReference type="GO" id="GO:0015833">
    <property type="term" value="P:peptide transport"/>
    <property type="evidence" value="ECO:0007669"/>
    <property type="project" value="TreeGrafter"/>
</dbReference>